<dbReference type="Proteomes" id="UP000838756">
    <property type="component" value="Unassembled WGS sequence"/>
</dbReference>
<accession>A0A8S4R072</accession>
<comment type="caution">
    <text evidence="1">The sequence shown here is derived from an EMBL/GenBank/DDBJ whole genome shotgun (WGS) entry which is preliminary data.</text>
</comment>
<dbReference type="OrthoDB" id="407509at2759"/>
<evidence type="ECO:0000313" key="1">
    <source>
        <dbReference type="EMBL" id="CAH2229043.1"/>
    </source>
</evidence>
<keyword evidence="2" id="KW-1185">Reference proteome</keyword>
<dbReference type="EMBL" id="CAKXAJ010024672">
    <property type="protein sequence ID" value="CAH2229043.1"/>
    <property type="molecule type" value="Genomic_DNA"/>
</dbReference>
<protein>
    <submittedName>
        <fullName evidence="1">Jg17285 protein</fullName>
    </submittedName>
</protein>
<organism evidence="1 2">
    <name type="scientific">Pararge aegeria aegeria</name>
    <dbReference type="NCBI Taxonomy" id="348720"/>
    <lineage>
        <taxon>Eukaryota</taxon>
        <taxon>Metazoa</taxon>
        <taxon>Ecdysozoa</taxon>
        <taxon>Arthropoda</taxon>
        <taxon>Hexapoda</taxon>
        <taxon>Insecta</taxon>
        <taxon>Pterygota</taxon>
        <taxon>Neoptera</taxon>
        <taxon>Endopterygota</taxon>
        <taxon>Lepidoptera</taxon>
        <taxon>Glossata</taxon>
        <taxon>Ditrysia</taxon>
        <taxon>Papilionoidea</taxon>
        <taxon>Nymphalidae</taxon>
        <taxon>Satyrinae</taxon>
        <taxon>Satyrini</taxon>
        <taxon>Parargina</taxon>
        <taxon>Pararge</taxon>
    </lineage>
</organism>
<proteinExistence type="predicted"/>
<dbReference type="AlphaFoldDB" id="A0A8S4R072"/>
<gene>
    <name evidence="1" type="primary">jg17285</name>
    <name evidence="1" type="ORF">PAEG_LOCUS8543</name>
</gene>
<sequence length="80" mass="9504">MLGVSLRDQIWNEKIRMETNVTAIAQRVAKLKLKQWARRLARRTEGRWDPKLLEKRLSAAVLVNPRLWIQAVQDHGIWYL</sequence>
<reference evidence="1" key="1">
    <citation type="submission" date="2022-03" db="EMBL/GenBank/DDBJ databases">
        <authorList>
            <person name="Lindestad O."/>
        </authorList>
    </citation>
    <scope>NUCLEOTIDE SEQUENCE</scope>
</reference>
<name>A0A8S4R072_9NEOP</name>
<evidence type="ECO:0000313" key="2">
    <source>
        <dbReference type="Proteomes" id="UP000838756"/>
    </source>
</evidence>